<dbReference type="EMBL" id="JANAVB010007596">
    <property type="protein sequence ID" value="KAJ6842549.1"/>
    <property type="molecule type" value="Genomic_DNA"/>
</dbReference>
<comment type="caution">
    <text evidence="2">The sequence shown here is derived from an EMBL/GenBank/DDBJ whole genome shotgun (WGS) entry which is preliminary data.</text>
</comment>
<evidence type="ECO:0008006" key="4">
    <source>
        <dbReference type="Google" id="ProtNLM"/>
    </source>
</evidence>
<reference evidence="2" key="1">
    <citation type="journal article" date="2023" name="GigaByte">
        <title>Genome assembly of the bearded iris, Iris pallida Lam.</title>
        <authorList>
            <person name="Bruccoleri R.E."/>
            <person name="Oakeley E.J."/>
            <person name="Faust A.M.E."/>
            <person name="Altorfer M."/>
            <person name="Dessus-Babus S."/>
            <person name="Burckhardt D."/>
            <person name="Oertli M."/>
            <person name="Naumann U."/>
            <person name="Petersen F."/>
            <person name="Wong J."/>
        </authorList>
    </citation>
    <scope>NUCLEOTIDE SEQUENCE</scope>
    <source>
        <strain evidence="2">GSM-AAB239-AS_SAM_17_03QT</strain>
    </source>
</reference>
<dbReference type="Proteomes" id="UP001140949">
    <property type="component" value="Unassembled WGS sequence"/>
</dbReference>
<reference evidence="2" key="2">
    <citation type="submission" date="2023-04" db="EMBL/GenBank/DDBJ databases">
        <authorList>
            <person name="Bruccoleri R.E."/>
            <person name="Oakeley E.J."/>
            <person name="Faust A.-M."/>
            <person name="Dessus-Babus S."/>
            <person name="Altorfer M."/>
            <person name="Burckhardt D."/>
            <person name="Oertli M."/>
            <person name="Naumann U."/>
            <person name="Petersen F."/>
            <person name="Wong J."/>
        </authorList>
    </citation>
    <scope>NUCLEOTIDE SEQUENCE</scope>
    <source>
        <strain evidence="2">GSM-AAB239-AS_SAM_17_03QT</strain>
        <tissue evidence="2">Leaf</tissue>
    </source>
</reference>
<evidence type="ECO:0000313" key="3">
    <source>
        <dbReference type="Proteomes" id="UP001140949"/>
    </source>
</evidence>
<evidence type="ECO:0000256" key="1">
    <source>
        <dbReference type="SAM" id="Phobius"/>
    </source>
</evidence>
<feature type="transmembrane region" description="Helical" evidence="1">
    <location>
        <begin position="28"/>
        <end position="43"/>
    </location>
</feature>
<keyword evidence="3" id="KW-1185">Reference proteome</keyword>
<protein>
    <recommendedName>
        <fullName evidence="4">NADH dehydrogenase subunit 6</fullName>
    </recommendedName>
</protein>
<sequence length="44" mass="5115">MEEVRFWVFFAVFWGTMAVVVWAEKAEVMLVVVVLMVVVVVVNR</sequence>
<accession>A0AAX6HN68</accession>
<keyword evidence="1" id="KW-0812">Transmembrane</keyword>
<gene>
    <name evidence="2" type="ORF">M6B38_301700</name>
</gene>
<organism evidence="2 3">
    <name type="scientific">Iris pallida</name>
    <name type="common">Sweet iris</name>
    <dbReference type="NCBI Taxonomy" id="29817"/>
    <lineage>
        <taxon>Eukaryota</taxon>
        <taxon>Viridiplantae</taxon>
        <taxon>Streptophyta</taxon>
        <taxon>Embryophyta</taxon>
        <taxon>Tracheophyta</taxon>
        <taxon>Spermatophyta</taxon>
        <taxon>Magnoliopsida</taxon>
        <taxon>Liliopsida</taxon>
        <taxon>Asparagales</taxon>
        <taxon>Iridaceae</taxon>
        <taxon>Iridoideae</taxon>
        <taxon>Irideae</taxon>
        <taxon>Iris</taxon>
    </lineage>
</organism>
<dbReference type="AlphaFoldDB" id="A0AAX6HN68"/>
<keyword evidence="1" id="KW-1133">Transmembrane helix</keyword>
<evidence type="ECO:0000313" key="2">
    <source>
        <dbReference type="EMBL" id="KAJ6842549.1"/>
    </source>
</evidence>
<proteinExistence type="predicted"/>
<keyword evidence="1" id="KW-0472">Membrane</keyword>
<name>A0AAX6HN68_IRIPA</name>
<feature type="transmembrane region" description="Helical" evidence="1">
    <location>
        <begin position="6"/>
        <end position="23"/>
    </location>
</feature>